<feature type="domain" description="PAC" evidence="9">
    <location>
        <begin position="220"/>
        <end position="272"/>
    </location>
</feature>
<dbReference type="EMBL" id="VORV01000001">
    <property type="protein sequence ID" value="TXD80008.1"/>
    <property type="molecule type" value="Genomic_DNA"/>
</dbReference>
<name>A0A2W7QRQ3_9BACT</name>
<evidence type="ECO:0000256" key="5">
    <source>
        <dbReference type="PROSITE-ProRule" id="PRU00169"/>
    </source>
</evidence>
<dbReference type="InterPro" id="IPR003594">
    <property type="entry name" value="HATPase_dom"/>
</dbReference>
<dbReference type="InterPro" id="IPR001789">
    <property type="entry name" value="Sig_transdc_resp-reg_receiver"/>
</dbReference>
<evidence type="ECO:0000313" key="13">
    <source>
        <dbReference type="Proteomes" id="UP000321927"/>
    </source>
</evidence>
<dbReference type="Proteomes" id="UP000321927">
    <property type="component" value="Unassembled WGS sequence"/>
</dbReference>
<keyword evidence="13" id="KW-1185">Reference proteome</keyword>
<gene>
    <name evidence="11" type="ORF">ESW18_02460</name>
    <name evidence="10" type="ORF">LV84_03963</name>
</gene>
<dbReference type="GO" id="GO:0000155">
    <property type="term" value="F:phosphorelay sensor kinase activity"/>
    <property type="evidence" value="ECO:0007669"/>
    <property type="project" value="InterPro"/>
</dbReference>
<reference evidence="11 13" key="2">
    <citation type="submission" date="2019-08" db="EMBL/GenBank/DDBJ databases">
        <title>Genome of Algoriphagus ratkowskyi IC026.</title>
        <authorList>
            <person name="Bowman J.P."/>
        </authorList>
    </citation>
    <scope>NUCLEOTIDE SEQUENCE [LARGE SCALE GENOMIC DNA]</scope>
    <source>
        <strain evidence="11 13">IC026</strain>
    </source>
</reference>
<comment type="caution">
    <text evidence="10">The sequence shown here is derived from an EMBL/GenBank/DDBJ whole genome shotgun (WGS) entry which is preliminary data.</text>
</comment>
<reference evidence="10 12" key="1">
    <citation type="submission" date="2018-06" db="EMBL/GenBank/DDBJ databases">
        <title>Genomic Encyclopedia of Archaeal and Bacterial Type Strains, Phase II (KMG-II): from individual species to whole genera.</title>
        <authorList>
            <person name="Goeker M."/>
        </authorList>
    </citation>
    <scope>NUCLEOTIDE SEQUENCE [LARGE SCALE GENOMIC DNA]</scope>
    <source>
        <strain evidence="10 12">DSM 22686</strain>
    </source>
</reference>
<dbReference type="Pfam" id="PF02518">
    <property type="entry name" value="HATPase_c"/>
    <property type="match status" value="1"/>
</dbReference>
<dbReference type="SUPFAM" id="SSF52172">
    <property type="entry name" value="CheY-like"/>
    <property type="match status" value="1"/>
</dbReference>
<dbReference type="FunFam" id="3.30.565.10:FF:000010">
    <property type="entry name" value="Sensor histidine kinase RcsC"/>
    <property type="match status" value="1"/>
</dbReference>
<dbReference type="SUPFAM" id="SSF55874">
    <property type="entry name" value="ATPase domain of HSP90 chaperone/DNA topoisomerase II/histidine kinase"/>
    <property type="match status" value="1"/>
</dbReference>
<feature type="domain" description="Histidine kinase" evidence="6">
    <location>
        <begin position="290"/>
        <end position="511"/>
    </location>
</feature>
<dbReference type="Pfam" id="PF00072">
    <property type="entry name" value="Response_reg"/>
    <property type="match status" value="1"/>
</dbReference>
<comment type="catalytic activity">
    <reaction evidence="1">
        <text>ATP + protein L-histidine = ADP + protein N-phospho-L-histidine.</text>
        <dbReference type="EC" id="2.7.13.3"/>
    </reaction>
</comment>
<evidence type="ECO:0000256" key="2">
    <source>
        <dbReference type="ARBA" id="ARBA00012438"/>
    </source>
</evidence>
<dbReference type="CDD" id="cd00082">
    <property type="entry name" value="HisKA"/>
    <property type="match status" value="1"/>
</dbReference>
<dbReference type="CDD" id="cd17546">
    <property type="entry name" value="REC_hyHK_CKI1_RcsC-like"/>
    <property type="match status" value="1"/>
</dbReference>
<dbReference type="PANTHER" id="PTHR45339:SF1">
    <property type="entry name" value="HYBRID SIGNAL TRANSDUCTION HISTIDINE KINASE J"/>
    <property type="match status" value="1"/>
</dbReference>
<dbReference type="InterPro" id="IPR000014">
    <property type="entry name" value="PAS"/>
</dbReference>
<evidence type="ECO:0000313" key="10">
    <source>
        <dbReference type="EMBL" id="PZX50651.1"/>
    </source>
</evidence>
<dbReference type="PROSITE" id="PS50110">
    <property type="entry name" value="RESPONSE_REGULATORY"/>
    <property type="match status" value="1"/>
</dbReference>
<dbReference type="SUPFAM" id="SSF55785">
    <property type="entry name" value="PYP-like sensor domain (PAS domain)"/>
    <property type="match status" value="1"/>
</dbReference>
<dbReference type="SMART" id="SM00388">
    <property type="entry name" value="HisKA"/>
    <property type="match status" value="1"/>
</dbReference>
<dbReference type="SUPFAM" id="SSF47384">
    <property type="entry name" value="Homodimeric domain of signal transducing histidine kinase"/>
    <property type="match status" value="1"/>
</dbReference>
<protein>
    <recommendedName>
        <fullName evidence="2">histidine kinase</fullName>
        <ecNumber evidence="2">2.7.13.3</ecNumber>
    </recommendedName>
</protein>
<dbReference type="Gene3D" id="3.30.450.20">
    <property type="entry name" value="PAS domain"/>
    <property type="match status" value="1"/>
</dbReference>
<dbReference type="InterPro" id="IPR003661">
    <property type="entry name" value="HisK_dim/P_dom"/>
</dbReference>
<dbReference type="InterPro" id="IPR035965">
    <property type="entry name" value="PAS-like_dom_sf"/>
</dbReference>
<dbReference type="NCBIfam" id="TIGR00229">
    <property type="entry name" value="sensory_box"/>
    <property type="match status" value="1"/>
</dbReference>
<keyword evidence="3 5" id="KW-0597">Phosphoprotein</keyword>
<feature type="domain" description="Response regulatory" evidence="7">
    <location>
        <begin position="534"/>
        <end position="653"/>
    </location>
</feature>
<evidence type="ECO:0000259" key="7">
    <source>
        <dbReference type="PROSITE" id="PS50110"/>
    </source>
</evidence>
<dbReference type="InterPro" id="IPR036890">
    <property type="entry name" value="HATPase_C_sf"/>
</dbReference>
<dbReference type="SMART" id="SM00091">
    <property type="entry name" value="PAS"/>
    <property type="match status" value="1"/>
</dbReference>
<accession>A0A2W7QRQ3</accession>
<dbReference type="Gene3D" id="3.40.50.2300">
    <property type="match status" value="1"/>
</dbReference>
<dbReference type="InterPro" id="IPR013655">
    <property type="entry name" value="PAS_fold_3"/>
</dbReference>
<evidence type="ECO:0000313" key="11">
    <source>
        <dbReference type="EMBL" id="TXD80008.1"/>
    </source>
</evidence>
<dbReference type="InterPro" id="IPR011006">
    <property type="entry name" value="CheY-like_superfamily"/>
</dbReference>
<dbReference type="EMBL" id="QKZU01000022">
    <property type="protein sequence ID" value="PZX50651.1"/>
    <property type="molecule type" value="Genomic_DNA"/>
</dbReference>
<evidence type="ECO:0000256" key="3">
    <source>
        <dbReference type="ARBA" id="ARBA00022553"/>
    </source>
</evidence>
<dbReference type="PANTHER" id="PTHR45339">
    <property type="entry name" value="HYBRID SIGNAL TRANSDUCTION HISTIDINE KINASE J"/>
    <property type="match status" value="1"/>
</dbReference>
<dbReference type="CDD" id="cd00130">
    <property type="entry name" value="PAS"/>
    <property type="match status" value="1"/>
</dbReference>
<dbReference type="InterPro" id="IPR004358">
    <property type="entry name" value="Sig_transdc_His_kin-like_C"/>
</dbReference>
<dbReference type="SMART" id="SM00448">
    <property type="entry name" value="REC"/>
    <property type="match status" value="1"/>
</dbReference>
<proteinExistence type="predicted"/>
<dbReference type="PRINTS" id="PR00344">
    <property type="entry name" value="BCTRLSENSOR"/>
</dbReference>
<evidence type="ECO:0000259" key="6">
    <source>
        <dbReference type="PROSITE" id="PS50109"/>
    </source>
</evidence>
<keyword evidence="4" id="KW-0902">Two-component regulatory system</keyword>
<dbReference type="CDD" id="cd16922">
    <property type="entry name" value="HATPase_EvgS-ArcB-TorS-like"/>
    <property type="match status" value="1"/>
</dbReference>
<evidence type="ECO:0000256" key="4">
    <source>
        <dbReference type="ARBA" id="ARBA00023012"/>
    </source>
</evidence>
<evidence type="ECO:0000256" key="1">
    <source>
        <dbReference type="ARBA" id="ARBA00000085"/>
    </source>
</evidence>
<dbReference type="Pfam" id="PF00512">
    <property type="entry name" value="HisKA"/>
    <property type="match status" value="1"/>
</dbReference>
<dbReference type="InterPro" id="IPR000700">
    <property type="entry name" value="PAS-assoc_C"/>
</dbReference>
<organism evidence="10 12">
    <name type="scientific">Algoriphagus ratkowskyi</name>
    <dbReference type="NCBI Taxonomy" id="57028"/>
    <lineage>
        <taxon>Bacteria</taxon>
        <taxon>Pseudomonadati</taxon>
        <taxon>Bacteroidota</taxon>
        <taxon>Cytophagia</taxon>
        <taxon>Cytophagales</taxon>
        <taxon>Cyclobacteriaceae</taxon>
        <taxon>Algoriphagus</taxon>
    </lineage>
</organism>
<dbReference type="Gene3D" id="1.10.287.130">
    <property type="match status" value="1"/>
</dbReference>
<evidence type="ECO:0000259" key="9">
    <source>
        <dbReference type="PROSITE" id="PS50113"/>
    </source>
</evidence>
<dbReference type="Proteomes" id="UP000249115">
    <property type="component" value="Unassembled WGS sequence"/>
</dbReference>
<feature type="domain" description="PAS" evidence="8">
    <location>
        <begin position="146"/>
        <end position="219"/>
    </location>
</feature>
<evidence type="ECO:0000313" key="12">
    <source>
        <dbReference type="Proteomes" id="UP000249115"/>
    </source>
</evidence>
<dbReference type="PROSITE" id="PS50109">
    <property type="entry name" value="HIS_KIN"/>
    <property type="match status" value="1"/>
</dbReference>
<dbReference type="PROSITE" id="PS50113">
    <property type="entry name" value="PAC"/>
    <property type="match status" value="1"/>
</dbReference>
<dbReference type="InterPro" id="IPR005467">
    <property type="entry name" value="His_kinase_dom"/>
</dbReference>
<dbReference type="InterPro" id="IPR036097">
    <property type="entry name" value="HisK_dim/P_sf"/>
</dbReference>
<dbReference type="Gene3D" id="3.30.565.10">
    <property type="entry name" value="Histidine kinase-like ATPase, C-terminal domain"/>
    <property type="match status" value="1"/>
</dbReference>
<dbReference type="AlphaFoldDB" id="A0A2W7QRQ3"/>
<dbReference type="Pfam" id="PF08447">
    <property type="entry name" value="PAS_3"/>
    <property type="match status" value="1"/>
</dbReference>
<sequence length="659" mass="75836">MLNFCQRDENFLRIKTMNQFNQFDISDVFNEINSPLFIIESEEIIFFNKFFIDNFIPISDFWREVFQDEELVSSLNLFFDTGNVPKNTLIESLQPKIFDNQQYEWSFTNLPSSYTDRFLIVRAHDMKFLSEKYAQEQRAKLILLKSEEKYRTLVEKSTEIIFSLSDTLELEYISPNVRQFVGYDADLVIGTSIINYLNPEDLDALQSVRGEMSDFLDENQYLEFRIKHVNGDFIVFGSNGKMVFEKGTNKRSYIGVARDITELKQTQKDLLDAKERAEQASLAKSQFLSIMSHEIKTPINALLGLTHFLMVDNPREDQLETLKTLQFSVENLMVLINGILDFTKIESGKIELEQAPFDLRDLINRIAHSYSFQGRIKGVNISTEIDSKIPQHLLGDPVRISQIINNLLSNAIKFTAKGQVKIILKLVNSQVNKCKINFRIEDTGIGISNDKMSSIFEAFTQATSSTTRNFGGTGLGLAIVKRLIELHDSEIKVSSTLHVGTVFEFSLKFIPVEEYIFTNTQELETTKKSLQKASILVAEDNLVNQILIKKFLKKWHVGNLIIASDGQEAIDEFEQGEFDIVLLDIQMPIIDGFKVAKWIRSTKDIQKREVPILLLSASSYLEIREEMEENRINDFIEKPFTPEGLYGKLSQYLNWKELS</sequence>
<dbReference type="PROSITE" id="PS50112">
    <property type="entry name" value="PAS"/>
    <property type="match status" value="1"/>
</dbReference>
<feature type="modified residue" description="4-aspartylphosphate" evidence="5">
    <location>
        <position position="584"/>
    </location>
</feature>
<evidence type="ECO:0000259" key="8">
    <source>
        <dbReference type="PROSITE" id="PS50112"/>
    </source>
</evidence>
<dbReference type="EC" id="2.7.13.3" evidence="2"/>
<dbReference type="SMART" id="SM00387">
    <property type="entry name" value="HATPase_c"/>
    <property type="match status" value="1"/>
</dbReference>